<dbReference type="InterPro" id="IPR008806">
    <property type="entry name" value="RNA_pol_III_Rpc82_C"/>
</dbReference>
<name>A0ABQ8ER83_BRANA</name>
<feature type="region of interest" description="Disordered" evidence="2">
    <location>
        <begin position="212"/>
        <end position="238"/>
    </location>
</feature>
<dbReference type="InterPro" id="IPR036388">
    <property type="entry name" value="WH-like_DNA-bd_sf"/>
</dbReference>
<feature type="region of interest" description="Disordered" evidence="2">
    <location>
        <begin position="157"/>
        <end position="178"/>
    </location>
</feature>
<reference evidence="4 5" key="1">
    <citation type="submission" date="2021-05" db="EMBL/GenBank/DDBJ databases">
        <title>Genome Assembly of Synthetic Allotetraploid Brassica napus Reveals Homoeologous Exchanges between Subgenomes.</title>
        <authorList>
            <person name="Davis J.T."/>
        </authorList>
    </citation>
    <scope>NUCLEOTIDE SEQUENCE [LARGE SCALE GENOMIC DNA]</scope>
    <source>
        <strain evidence="5">cv. Da-Ae</strain>
        <tissue evidence="4">Seedling</tissue>
    </source>
</reference>
<dbReference type="Pfam" id="PF05645">
    <property type="entry name" value="RNA_pol_Rpc82"/>
    <property type="match status" value="1"/>
</dbReference>
<comment type="function">
    <text evidence="1">DNA-dependent RNA polymerase catalyzes the transcription of DNA into RNA using the four ribonucleoside triphosphates as substrates. Specific core component of RNA polymerase III which synthesizes small RNAs, such as 5S rRNA and tRNAs.</text>
</comment>
<keyword evidence="5" id="KW-1185">Reference proteome</keyword>
<evidence type="ECO:0000256" key="1">
    <source>
        <dbReference type="RuleBase" id="RU367076"/>
    </source>
</evidence>
<dbReference type="Proteomes" id="UP000824890">
    <property type="component" value="Unassembled WGS sequence"/>
</dbReference>
<comment type="similarity">
    <text evidence="1">Belongs to the eukaryotic RPC3/POLR3C RNA polymerase subunit family.</text>
</comment>
<evidence type="ECO:0000313" key="5">
    <source>
        <dbReference type="Proteomes" id="UP000824890"/>
    </source>
</evidence>
<dbReference type="EMBL" id="JAGKQM010000001">
    <property type="protein sequence ID" value="KAH0944195.1"/>
    <property type="molecule type" value="Genomic_DNA"/>
</dbReference>
<feature type="domain" description="RNA polymerase III Rpc82 C -terminal" evidence="3">
    <location>
        <begin position="144"/>
        <end position="304"/>
    </location>
</feature>
<comment type="subcellular location">
    <subcellularLocation>
        <location evidence="1">Nucleus</location>
    </subcellularLocation>
</comment>
<evidence type="ECO:0000313" key="4">
    <source>
        <dbReference type="EMBL" id="KAH0944195.1"/>
    </source>
</evidence>
<accession>A0ABQ8ER83</accession>
<comment type="subunit">
    <text evidence="1">Component of the RNA polymerase III (Pol III) complex consisting of 17 subunits.</text>
</comment>
<comment type="caution">
    <text evidence="4">The sequence shown here is derived from an EMBL/GenBank/DDBJ whole genome shotgun (WGS) entry which is preliminary data.</text>
</comment>
<proteinExistence type="inferred from homology"/>
<dbReference type="PANTHER" id="PTHR12949">
    <property type="entry name" value="RNA POLYMERASE III DNA DIRECTED -RELATED"/>
    <property type="match status" value="1"/>
</dbReference>
<organism evidence="4 5">
    <name type="scientific">Brassica napus</name>
    <name type="common">Rape</name>
    <dbReference type="NCBI Taxonomy" id="3708"/>
    <lineage>
        <taxon>Eukaryota</taxon>
        <taxon>Viridiplantae</taxon>
        <taxon>Streptophyta</taxon>
        <taxon>Embryophyta</taxon>
        <taxon>Tracheophyta</taxon>
        <taxon>Spermatophyta</taxon>
        <taxon>Magnoliopsida</taxon>
        <taxon>eudicotyledons</taxon>
        <taxon>Gunneridae</taxon>
        <taxon>Pentapetalae</taxon>
        <taxon>rosids</taxon>
        <taxon>malvids</taxon>
        <taxon>Brassicales</taxon>
        <taxon>Brassicaceae</taxon>
        <taxon>Brassiceae</taxon>
        <taxon>Brassica</taxon>
    </lineage>
</organism>
<dbReference type="Gene3D" id="1.10.10.10">
    <property type="entry name" value="Winged helix-like DNA-binding domain superfamily/Winged helix DNA-binding domain"/>
    <property type="match status" value="1"/>
</dbReference>
<dbReference type="PANTHER" id="PTHR12949:SF0">
    <property type="entry name" value="DNA-DIRECTED RNA POLYMERASE III SUBUNIT RPC3"/>
    <property type="match status" value="1"/>
</dbReference>
<dbReference type="InterPro" id="IPR039748">
    <property type="entry name" value="RPC3"/>
</dbReference>
<evidence type="ECO:0000256" key="2">
    <source>
        <dbReference type="SAM" id="MobiDB-lite"/>
    </source>
</evidence>
<evidence type="ECO:0000259" key="3">
    <source>
        <dbReference type="Pfam" id="PF05645"/>
    </source>
</evidence>
<keyword evidence="1" id="KW-0240">DNA-directed RNA polymerase</keyword>
<sequence>MSKESVARGIGPFRPVAGRAWAREFTSRKEAGLAGEACCGTGPKAGKPTVTRGRCGCDFHRGKKQSSTDDDGGSLSRHCFCSLLRLRTAVCSSYVFSFFTVSPMCLPFFTTSFQTPHIGHACTELCISDKKLKLAIHVNKLNNKICNNSFIERVPSPEPVLGNKDEGPAQKKRGAKASKIFKEPESLEERILEAATPVDAIRFPFIFEQGSSSTVADDDSNIPEGKRKQPEVDYSSGPSNEVIWRPNFEELIRRLRHKACVEIVKERRDEGCANVMKAMLEVGRSQEKKAKTDKSGKIADAALTEKKDTPQIVLKMWKDGYLHMQNNEGLHEYIHHLVE</sequence>
<protein>
    <recommendedName>
        <fullName evidence="1">DNA-directed RNA polymerase III subunit RPC3</fullName>
        <shortName evidence="1">RNA polymerase III subunit C3</shortName>
    </recommendedName>
</protein>
<keyword evidence="1" id="KW-0804">Transcription</keyword>
<gene>
    <name evidence="4" type="ORF">HID58_003832</name>
</gene>
<keyword evidence="1" id="KW-0539">Nucleus</keyword>